<protein>
    <submittedName>
        <fullName evidence="2">Uncharacterized protein</fullName>
    </submittedName>
</protein>
<dbReference type="Proteomes" id="UP000199017">
    <property type="component" value="Unassembled WGS sequence"/>
</dbReference>
<evidence type="ECO:0000313" key="3">
    <source>
        <dbReference type="Proteomes" id="UP000199017"/>
    </source>
</evidence>
<gene>
    <name evidence="2" type="ORF">SAMN05216352_1188</name>
</gene>
<evidence type="ECO:0000313" key="2">
    <source>
        <dbReference type="EMBL" id="SDJ00018.1"/>
    </source>
</evidence>
<organism evidence="2 3">
    <name type="scientific">Alteribacillus bidgolensis</name>
    <dbReference type="NCBI Taxonomy" id="930129"/>
    <lineage>
        <taxon>Bacteria</taxon>
        <taxon>Bacillati</taxon>
        <taxon>Bacillota</taxon>
        <taxon>Bacilli</taxon>
        <taxon>Bacillales</taxon>
        <taxon>Bacillaceae</taxon>
        <taxon>Alteribacillus</taxon>
    </lineage>
</organism>
<dbReference type="STRING" id="930129.SAMN05216352_1188"/>
<sequence length="379" mass="44483">MAILFIKEGGESVLYVNFTRGKHPKIRKHERIPFAEAVALSQEMEMEMREKEEKVESYFYVIDTEFEEEMYEGAFVFGSLQAPNLFIHIKNHLPKIRMNKEKEKIRLAFITEMEELIDDQYKVQEHIEKQENVDGDKVSHLKKWQRRCIYGLAGLFAVTTVAVFAFFFTQVGSINQEYQTLANQVDERERLIEYYEEALLDDTDPIKEYYSTQNSNELSTNERNIYAGYLADEEDFEALNTLFSDDHGLVVDFLSMHKDEDVLQAYHEAYPTNEGEFDLAFADEDYETVVSLENVEVTNRRSEMRSYAFLKLGNVERAQEELERSESAELEELVERYVQLESEIEALDQEIDGLDKDDEEEIESLEEEKAERQEKLESL</sequence>
<dbReference type="EMBL" id="FNDU01000018">
    <property type="protein sequence ID" value="SDJ00018.1"/>
    <property type="molecule type" value="Genomic_DNA"/>
</dbReference>
<feature type="compositionally biased region" description="Acidic residues" evidence="1">
    <location>
        <begin position="348"/>
        <end position="366"/>
    </location>
</feature>
<evidence type="ECO:0000256" key="1">
    <source>
        <dbReference type="SAM" id="MobiDB-lite"/>
    </source>
</evidence>
<feature type="region of interest" description="Disordered" evidence="1">
    <location>
        <begin position="348"/>
        <end position="379"/>
    </location>
</feature>
<dbReference type="AlphaFoldDB" id="A0A1G8Q5W9"/>
<feature type="compositionally biased region" description="Basic and acidic residues" evidence="1">
    <location>
        <begin position="367"/>
        <end position="379"/>
    </location>
</feature>
<name>A0A1G8Q5W9_9BACI</name>
<proteinExistence type="predicted"/>
<accession>A0A1G8Q5W9</accession>
<reference evidence="2 3" key="1">
    <citation type="submission" date="2016-10" db="EMBL/GenBank/DDBJ databases">
        <authorList>
            <person name="de Groot N.N."/>
        </authorList>
    </citation>
    <scope>NUCLEOTIDE SEQUENCE [LARGE SCALE GENOMIC DNA]</scope>
    <source>
        <strain evidence="3">P4B,CCM 7963,CECT 7998,DSM 25260,IBRC-M 10614,KCTC 13821</strain>
    </source>
</reference>
<keyword evidence="3" id="KW-1185">Reference proteome</keyword>